<reference evidence="2" key="2">
    <citation type="submission" date="2020-11" db="EMBL/GenBank/DDBJ databases">
        <authorList>
            <person name="McCartney M.A."/>
            <person name="Auch B."/>
            <person name="Kono T."/>
            <person name="Mallez S."/>
            <person name="Becker A."/>
            <person name="Gohl D.M."/>
            <person name="Silverstein K.A.T."/>
            <person name="Koren S."/>
            <person name="Bechman K.B."/>
            <person name="Herman A."/>
            <person name="Abrahante J.E."/>
            <person name="Garbe J."/>
        </authorList>
    </citation>
    <scope>NUCLEOTIDE SEQUENCE</scope>
    <source>
        <strain evidence="2">Duluth1</strain>
        <tissue evidence="2">Whole animal</tissue>
    </source>
</reference>
<keyword evidence="1" id="KW-0677">Repeat</keyword>
<dbReference type="AlphaFoldDB" id="A0A9D4I5N9"/>
<gene>
    <name evidence="2" type="ORF">DPMN_183600</name>
</gene>
<organism evidence="2 3">
    <name type="scientific">Dreissena polymorpha</name>
    <name type="common">Zebra mussel</name>
    <name type="synonym">Mytilus polymorpha</name>
    <dbReference type="NCBI Taxonomy" id="45954"/>
    <lineage>
        <taxon>Eukaryota</taxon>
        <taxon>Metazoa</taxon>
        <taxon>Spiralia</taxon>
        <taxon>Lophotrochozoa</taxon>
        <taxon>Mollusca</taxon>
        <taxon>Bivalvia</taxon>
        <taxon>Autobranchia</taxon>
        <taxon>Heteroconchia</taxon>
        <taxon>Euheterodonta</taxon>
        <taxon>Imparidentia</taxon>
        <taxon>Neoheterodontei</taxon>
        <taxon>Myida</taxon>
        <taxon>Dreissenoidea</taxon>
        <taxon>Dreissenidae</taxon>
        <taxon>Dreissena</taxon>
    </lineage>
</organism>
<dbReference type="Gene3D" id="1.10.287.110">
    <property type="entry name" value="DnaJ domain"/>
    <property type="match status" value="1"/>
</dbReference>
<evidence type="ECO:0000313" key="2">
    <source>
        <dbReference type="EMBL" id="KAH3749109.1"/>
    </source>
</evidence>
<dbReference type="EMBL" id="JAIWYP010000010">
    <property type="protein sequence ID" value="KAH3749109.1"/>
    <property type="molecule type" value="Genomic_DNA"/>
</dbReference>
<evidence type="ECO:0000313" key="3">
    <source>
        <dbReference type="Proteomes" id="UP000828390"/>
    </source>
</evidence>
<keyword evidence="3" id="KW-1185">Reference proteome</keyword>
<dbReference type="PANTHER" id="PTHR45188:SF2">
    <property type="entry name" value="DNAJ HOMOLOG SUBFAMILY C MEMBER 7"/>
    <property type="match status" value="1"/>
</dbReference>
<protein>
    <recommendedName>
        <fullName evidence="4">J domain-containing protein</fullName>
    </recommendedName>
</protein>
<dbReference type="PROSITE" id="PS00636">
    <property type="entry name" value="DNAJ_1"/>
    <property type="match status" value="1"/>
</dbReference>
<dbReference type="Proteomes" id="UP000828390">
    <property type="component" value="Unassembled WGS sequence"/>
</dbReference>
<accession>A0A9D4I5N9</accession>
<proteinExistence type="predicted"/>
<comment type="caution">
    <text evidence="2">The sequence shown here is derived from an EMBL/GenBank/DDBJ whole genome shotgun (WGS) entry which is preliminary data.</text>
</comment>
<evidence type="ECO:0000256" key="1">
    <source>
        <dbReference type="ARBA" id="ARBA00022737"/>
    </source>
</evidence>
<evidence type="ECO:0008006" key="4">
    <source>
        <dbReference type="Google" id="ProtNLM"/>
    </source>
</evidence>
<sequence length="83" mass="9377">MKFKEVGEAYSVLSDQKKRTRYDQGHDMEDLDGFGGGGFNSKFSDLCKNRFLVSTVRLVTFKKVLKSKGYGNRELATTILNGF</sequence>
<name>A0A9D4I5N9_DREPO</name>
<dbReference type="InterPro" id="IPR036869">
    <property type="entry name" value="J_dom_sf"/>
</dbReference>
<dbReference type="PANTHER" id="PTHR45188">
    <property type="entry name" value="DNAJ PROTEIN P58IPK HOMOLOG"/>
    <property type="match status" value="1"/>
</dbReference>
<dbReference type="InterPro" id="IPR018253">
    <property type="entry name" value="DnaJ_domain_CS"/>
</dbReference>
<dbReference type="SUPFAM" id="SSF46565">
    <property type="entry name" value="Chaperone J-domain"/>
    <property type="match status" value="1"/>
</dbReference>
<reference evidence="2" key="1">
    <citation type="journal article" date="2019" name="bioRxiv">
        <title>The Genome of the Zebra Mussel, Dreissena polymorpha: A Resource for Invasive Species Research.</title>
        <authorList>
            <person name="McCartney M.A."/>
            <person name="Auch B."/>
            <person name="Kono T."/>
            <person name="Mallez S."/>
            <person name="Zhang Y."/>
            <person name="Obille A."/>
            <person name="Becker A."/>
            <person name="Abrahante J.E."/>
            <person name="Garbe J."/>
            <person name="Badalamenti J.P."/>
            <person name="Herman A."/>
            <person name="Mangelson H."/>
            <person name="Liachko I."/>
            <person name="Sullivan S."/>
            <person name="Sone E.D."/>
            <person name="Koren S."/>
            <person name="Silverstein K.A.T."/>
            <person name="Beckman K.B."/>
            <person name="Gohl D.M."/>
        </authorList>
    </citation>
    <scope>NUCLEOTIDE SEQUENCE</scope>
    <source>
        <strain evidence="2">Duluth1</strain>
        <tissue evidence="2">Whole animal</tissue>
    </source>
</reference>